<sequence length="103" mass="11071">MPFISEADDLAYTRTLVTEPMGRPLEPAGFDWEPVVAAAVDLAIVAGAIALMWRYRARIGAAAVYTAALALNAVRDWRSAADRAAEIIRQRADALREKGGGSI</sequence>
<dbReference type="KEGG" id="blag:BLTE_13210"/>
<evidence type="ECO:0000256" key="1">
    <source>
        <dbReference type="SAM" id="Phobius"/>
    </source>
</evidence>
<protein>
    <submittedName>
        <fullName evidence="2">Uncharacterized protein</fullName>
    </submittedName>
</protein>
<keyword evidence="3" id="KW-1185">Reference proteome</keyword>
<feature type="transmembrane region" description="Helical" evidence="1">
    <location>
        <begin position="35"/>
        <end position="53"/>
    </location>
</feature>
<dbReference type="AlphaFoldDB" id="A0A348FZA3"/>
<organism evidence="2 3">
    <name type="scientific">Blastochloris tepida</name>
    <dbReference type="NCBI Taxonomy" id="2233851"/>
    <lineage>
        <taxon>Bacteria</taxon>
        <taxon>Pseudomonadati</taxon>
        <taxon>Pseudomonadota</taxon>
        <taxon>Alphaproteobacteria</taxon>
        <taxon>Hyphomicrobiales</taxon>
        <taxon>Blastochloridaceae</taxon>
        <taxon>Blastochloris</taxon>
    </lineage>
</organism>
<dbReference type="EMBL" id="AP018907">
    <property type="protein sequence ID" value="BBF92636.1"/>
    <property type="molecule type" value="Genomic_DNA"/>
</dbReference>
<gene>
    <name evidence="2" type="ORF">BLTE_13210</name>
</gene>
<dbReference type="Proteomes" id="UP000266934">
    <property type="component" value="Chromosome"/>
</dbReference>
<reference evidence="2 3" key="1">
    <citation type="submission" date="2018-08" db="EMBL/GenBank/DDBJ databases">
        <title>Complete genome sequencing of Blastochloris tepida GI.</title>
        <authorList>
            <person name="Tsukatani Y."/>
            <person name="Mori H."/>
        </authorList>
    </citation>
    <scope>NUCLEOTIDE SEQUENCE [LARGE SCALE GENOMIC DNA]</scope>
    <source>
        <strain evidence="2 3">GI</strain>
    </source>
</reference>
<accession>A0A348FZA3</accession>
<name>A0A348FZA3_9HYPH</name>
<evidence type="ECO:0000313" key="3">
    <source>
        <dbReference type="Proteomes" id="UP000266934"/>
    </source>
</evidence>
<evidence type="ECO:0000313" key="2">
    <source>
        <dbReference type="EMBL" id="BBF92636.1"/>
    </source>
</evidence>
<proteinExistence type="predicted"/>
<keyword evidence="1" id="KW-0812">Transmembrane</keyword>
<keyword evidence="1" id="KW-0472">Membrane</keyword>
<keyword evidence="1" id="KW-1133">Transmembrane helix</keyword>